<dbReference type="AlphaFoldDB" id="M4BNH5"/>
<dbReference type="HOGENOM" id="CLU_2946598_0_0_1"/>
<evidence type="ECO:0000313" key="1">
    <source>
        <dbReference type="EnsemblProtists" id="HpaP807963"/>
    </source>
</evidence>
<sequence>MGVLVLRCGKRRREIFDGTVGLAHAADGGPNLDHSRPMCSQSMQRQVMEASPVVLTSSTA</sequence>
<reference evidence="2" key="1">
    <citation type="journal article" date="2010" name="Science">
        <title>Signatures of adaptation to obligate biotrophy in the Hyaloperonospora arabidopsidis genome.</title>
        <authorList>
            <person name="Baxter L."/>
            <person name="Tripathy S."/>
            <person name="Ishaque N."/>
            <person name="Boot N."/>
            <person name="Cabral A."/>
            <person name="Kemen E."/>
            <person name="Thines M."/>
            <person name="Ah-Fong A."/>
            <person name="Anderson R."/>
            <person name="Badejoko W."/>
            <person name="Bittner-Eddy P."/>
            <person name="Boore J.L."/>
            <person name="Chibucos M.C."/>
            <person name="Coates M."/>
            <person name="Dehal P."/>
            <person name="Delehaunty K."/>
            <person name="Dong S."/>
            <person name="Downton P."/>
            <person name="Dumas B."/>
            <person name="Fabro G."/>
            <person name="Fronick C."/>
            <person name="Fuerstenberg S.I."/>
            <person name="Fulton L."/>
            <person name="Gaulin E."/>
            <person name="Govers F."/>
            <person name="Hughes L."/>
            <person name="Humphray S."/>
            <person name="Jiang R.H."/>
            <person name="Judelson H."/>
            <person name="Kamoun S."/>
            <person name="Kyung K."/>
            <person name="Meijer H."/>
            <person name="Minx P."/>
            <person name="Morris P."/>
            <person name="Nelson J."/>
            <person name="Phuntumart V."/>
            <person name="Qutob D."/>
            <person name="Rehmany A."/>
            <person name="Rougon-Cardoso A."/>
            <person name="Ryden P."/>
            <person name="Torto-Alalibo T."/>
            <person name="Studholme D."/>
            <person name="Wang Y."/>
            <person name="Win J."/>
            <person name="Wood J."/>
            <person name="Clifton S.W."/>
            <person name="Rogers J."/>
            <person name="Van den Ackerveken G."/>
            <person name="Jones J.D."/>
            <person name="McDowell J.M."/>
            <person name="Beynon J."/>
            <person name="Tyler B.M."/>
        </authorList>
    </citation>
    <scope>NUCLEOTIDE SEQUENCE [LARGE SCALE GENOMIC DNA]</scope>
    <source>
        <strain evidence="2">Emoy2</strain>
    </source>
</reference>
<protein>
    <submittedName>
        <fullName evidence="1">Uncharacterized protein</fullName>
    </submittedName>
</protein>
<dbReference type="EMBL" id="JH598462">
    <property type="status" value="NOT_ANNOTATED_CDS"/>
    <property type="molecule type" value="Genomic_DNA"/>
</dbReference>
<accession>M4BNH5</accession>
<keyword evidence="2" id="KW-1185">Reference proteome</keyword>
<proteinExistence type="predicted"/>
<evidence type="ECO:0000313" key="2">
    <source>
        <dbReference type="Proteomes" id="UP000011713"/>
    </source>
</evidence>
<dbReference type="VEuPathDB" id="FungiDB:HpaG807963"/>
<dbReference type="Proteomes" id="UP000011713">
    <property type="component" value="Unassembled WGS sequence"/>
</dbReference>
<name>M4BNH5_HYAAE</name>
<reference evidence="1" key="2">
    <citation type="submission" date="2015-06" db="UniProtKB">
        <authorList>
            <consortium name="EnsemblProtists"/>
        </authorList>
    </citation>
    <scope>IDENTIFICATION</scope>
    <source>
        <strain evidence="1">Emoy2</strain>
    </source>
</reference>
<dbReference type="EnsemblProtists" id="HpaT807963">
    <property type="protein sequence ID" value="HpaP807963"/>
    <property type="gene ID" value="HpaG807963"/>
</dbReference>
<organism evidence="1 2">
    <name type="scientific">Hyaloperonospora arabidopsidis (strain Emoy2)</name>
    <name type="common">Downy mildew agent</name>
    <name type="synonym">Peronospora arabidopsidis</name>
    <dbReference type="NCBI Taxonomy" id="559515"/>
    <lineage>
        <taxon>Eukaryota</taxon>
        <taxon>Sar</taxon>
        <taxon>Stramenopiles</taxon>
        <taxon>Oomycota</taxon>
        <taxon>Peronosporomycetes</taxon>
        <taxon>Peronosporales</taxon>
        <taxon>Peronosporaceae</taxon>
        <taxon>Hyaloperonospora</taxon>
    </lineage>
</organism>
<dbReference type="InParanoid" id="M4BNH5"/>